<comment type="caution">
    <text evidence="2">The sequence shown here is derived from an EMBL/GenBank/DDBJ whole genome shotgun (WGS) entry which is preliminary data.</text>
</comment>
<dbReference type="EMBL" id="AAAGSE010000042">
    <property type="protein sequence ID" value="EAC0789364.1"/>
    <property type="molecule type" value="Genomic_DNA"/>
</dbReference>
<reference evidence="2" key="1">
    <citation type="submission" date="2018-09" db="EMBL/GenBank/DDBJ databases">
        <authorList>
            <person name="Ashton P.M."/>
            <person name="Dallman T."/>
            <person name="Nair S."/>
            <person name="De Pinna E."/>
            <person name="Peters T."/>
            <person name="Grant K."/>
        </authorList>
    </citation>
    <scope>NUCLEOTIDE SEQUENCE [LARGE SCALE GENOMIC DNA]</scope>
    <source>
        <strain evidence="3">140692</strain>
        <strain evidence="2">412099</strain>
    </source>
</reference>
<dbReference type="Pfam" id="PF05016">
    <property type="entry name" value="ParE_toxin"/>
    <property type="match status" value="1"/>
</dbReference>
<dbReference type="InterPro" id="IPR007712">
    <property type="entry name" value="RelE/ParE_toxin"/>
</dbReference>
<dbReference type="InterPro" id="IPR035093">
    <property type="entry name" value="RelE/ParE_toxin_dom_sf"/>
</dbReference>
<name>A0A3Z6QQW1_SALEB</name>
<organism evidence="2">
    <name type="scientific">Salmonella enterica subsp. enterica serovar Java</name>
    <dbReference type="NCBI Taxonomy" id="224729"/>
    <lineage>
        <taxon>Bacteria</taxon>
        <taxon>Pseudomonadati</taxon>
        <taxon>Pseudomonadota</taxon>
        <taxon>Gammaproteobacteria</taxon>
        <taxon>Enterobacterales</taxon>
        <taxon>Enterobacteriaceae</taxon>
        <taxon>Salmonella</taxon>
    </lineage>
</organism>
<proteinExistence type="predicted"/>
<accession>A0A3Z6QQW1</accession>
<gene>
    <name evidence="2" type="ORF">D6K54_21990</name>
    <name evidence="3" type="ORF">D6S17_22095</name>
</gene>
<evidence type="ECO:0000256" key="1">
    <source>
        <dbReference type="ARBA" id="ARBA00022649"/>
    </source>
</evidence>
<dbReference type="EMBL" id="AAHPHN010000048">
    <property type="protein sequence ID" value="EBY8644212.1"/>
    <property type="molecule type" value="Genomic_DNA"/>
</dbReference>
<evidence type="ECO:0000313" key="2">
    <source>
        <dbReference type="EMBL" id="EAC0789364.1"/>
    </source>
</evidence>
<protein>
    <submittedName>
        <fullName evidence="2">Type II toxin-antitoxin system RelE/ParE family toxin</fullName>
    </submittedName>
</protein>
<sequence length="111" mass="13281">MAVATLRGRKVITLSWEETAQKDRENIYRYFFEQAGILLADKVDTRFQEMAELLQETPYAGIKLKNNKDELYRKLIVPHFPFTLLYHYEKKSKNIRILRMLHTARQITSLY</sequence>
<evidence type="ECO:0000313" key="3">
    <source>
        <dbReference type="EMBL" id="EBY8644212.1"/>
    </source>
</evidence>
<keyword evidence="1" id="KW-1277">Toxin-antitoxin system</keyword>
<dbReference type="Proteomes" id="UP000839631">
    <property type="component" value="Unassembled WGS sequence"/>
</dbReference>
<dbReference type="AlphaFoldDB" id="A0A3Z6QQW1"/>
<dbReference type="Gene3D" id="3.30.2310.20">
    <property type="entry name" value="RelE-like"/>
    <property type="match status" value="1"/>
</dbReference>